<gene>
    <name evidence="1" type="ORF">F4553_001427</name>
</gene>
<dbReference type="EMBL" id="JACHMN010000002">
    <property type="protein sequence ID" value="MBB5868048.1"/>
    <property type="molecule type" value="Genomic_DNA"/>
</dbReference>
<accession>A0A841BL04</accession>
<protein>
    <submittedName>
        <fullName evidence="1">Uncharacterized protein</fullName>
    </submittedName>
</protein>
<name>A0A841BL04_9ACTN</name>
<reference evidence="1 2" key="1">
    <citation type="submission" date="2020-08" db="EMBL/GenBank/DDBJ databases">
        <title>Sequencing the genomes of 1000 actinobacteria strains.</title>
        <authorList>
            <person name="Klenk H.-P."/>
        </authorList>
    </citation>
    <scope>NUCLEOTIDE SEQUENCE [LARGE SCALE GENOMIC DNA]</scope>
    <source>
        <strain evidence="1 2">DSM 45362</strain>
    </source>
</reference>
<comment type="caution">
    <text evidence="1">The sequence shown here is derived from an EMBL/GenBank/DDBJ whole genome shotgun (WGS) entry which is preliminary data.</text>
</comment>
<sequence>MRWSEVEPFVRAVALIKPTRSPVFASKFCHFLLPAVFPVVDRAVLGNWSRMPYSEYFDSVRQEWLAVDAENRRALTTTMRRRIEAAGRSMIPLYPMAIKITELRRIGRASISTMATGTVGRSSES</sequence>
<dbReference type="RefSeq" id="WP_184833692.1">
    <property type="nucleotide sequence ID" value="NZ_JACHMN010000002.1"/>
</dbReference>
<organism evidence="1 2">
    <name type="scientific">Allocatelliglobosispora scoriae</name>
    <dbReference type="NCBI Taxonomy" id="643052"/>
    <lineage>
        <taxon>Bacteria</taxon>
        <taxon>Bacillati</taxon>
        <taxon>Actinomycetota</taxon>
        <taxon>Actinomycetes</taxon>
        <taxon>Micromonosporales</taxon>
        <taxon>Micromonosporaceae</taxon>
        <taxon>Allocatelliglobosispora</taxon>
    </lineage>
</organism>
<dbReference type="AlphaFoldDB" id="A0A841BL04"/>
<evidence type="ECO:0000313" key="1">
    <source>
        <dbReference type="EMBL" id="MBB5868048.1"/>
    </source>
</evidence>
<keyword evidence="2" id="KW-1185">Reference proteome</keyword>
<proteinExistence type="predicted"/>
<evidence type="ECO:0000313" key="2">
    <source>
        <dbReference type="Proteomes" id="UP000587527"/>
    </source>
</evidence>
<dbReference type="Proteomes" id="UP000587527">
    <property type="component" value="Unassembled WGS sequence"/>
</dbReference>